<feature type="transmembrane region" description="Helical" evidence="6">
    <location>
        <begin position="228"/>
        <end position="249"/>
    </location>
</feature>
<feature type="transmembrane region" description="Helical" evidence="6">
    <location>
        <begin position="356"/>
        <end position="376"/>
    </location>
</feature>
<dbReference type="KEGG" id="deo:CAY53_03800"/>
<evidence type="ECO:0000256" key="2">
    <source>
        <dbReference type="ARBA" id="ARBA00022448"/>
    </source>
</evidence>
<keyword evidence="5 6" id="KW-0472">Membrane</keyword>
<sequence>MATKSGGRFTGQLGFVLAAAGSAVGLGNIWRFPYLAAKDGGGLFLVIYLFLLVTFGFTMLAAELSIGRKTRQSPVKAYAIVRPGWGFLGVLTFLVPAIIMTYYSVIGGWILKYITVYLSGAGQAAADSKFFGAFITADSAPLIFNLIFLGLTALIVYKGVEKGIEKSSVFIMPVLLLVVVGISLFSLTLSHTDAGGVTRTGLQGLKVYLIPNLQGLTFSSFLQILLDAMMQLFFSMSIAMGIMITYGSYVRGQVNMNHSIAQIGLFDTGVSVLAGLMIIPAIFVYAGMEGMASGPGLMFVSLPKVFNAMGSIGVFIGLIFFLMAAFAALTSCVSVLETLTATCMEILGSSRKKTTLILTALYAVASTVICMGYNRFYVELPLPNGSKAQLLDLMDYISTGVLMPLVALLSAVLIGWLVKPRWVIEEMERNGERFGQKKIFAFMIRYLCPPIMVVLFVKATGLL</sequence>
<comment type="subcellular location">
    <subcellularLocation>
        <location evidence="1">Membrane</location>
        <topology evidence="1">Multi-pass membrane protein</topology>
    </subcellularLocation>
</comment>
<dbReference type="RefSeq" id="WP_104936009.1">
    <property type="nucleotide sequence ID" value="NZ_CP021255.1"/>
</dbReference>
<dbReference type="PROSITE" id="PS50267">
    <property type="entry name" value="NA_NEUROTRAN_SYMP_3"/>
    <property type="match status" value="1"/>
</dbReference>
<evidence type="ECO:0000256" key="5">
    <source>
        <dbReference type="ARBA" id="ARBA00023136"/>
    </source>
</evidence>
<dbReference type="AlphaFoldDB" id="A0A2L1GM52"/>
<keyword evidence="2" id="KW-0813">Transport</keyword>
<dbReference type="PANTHER" id="PTHR42948">
    <property type="entry name" value="TRANSPORTER"/>
    <property type="match status" value="1"/>
</dbReference>
<dbReference type="InterPro" id="IPR047218">
    <property type="entry name" value="YocR/YhdH-like"/>
</dbReference>
<dbReference type="InterPro" id="IPR037272">
    <property type="entry name" value="SNS_sf"/>
</dbReference>
<keyword evidence="4 6" id="KW-1133">Transmembrane helix</keyword>
<evidence type="ECO:0000256" key="3">
    <source>
        <dbReference type="ARBA" id="ARBA00022692"/>
    </source>
</evidence>
<feature type="transmembrane region" description="Helical" evidence="6">
    <location>
        <begin position="439"/>
        <end position="457"/>
    </location>
</feature>
<feature type="transmembrane region" description="Helical" evidence="6">
    <location>
        <begin position="130"/>
        <end position="157"/>
    </location>
</feature>
<dbReference type="GO" id="GO:0016020">
    <property type="term" value="C:membrane"/>
    <property type="evidence" value="ECO:0007669"/>
    <property type="project" value="UniProtKB-SubCell"/>
</dbReference>
<keyword evidence="3 6" id="KW-0812">Transmembrane</keyword>
<protein>
    <submittedName>
        <fullName evidence="7">Sodium-dependent transporter</fullName>
    </submittedName>
</protein>
<dbReference type="PANTHER" id="PTHR42948:SF1">
    <property type="entry name" value="TRANSPORTER"/>
    <property type="match status" value="1"/>
</dbReference>
<feature type="transmembrane region" description="Helical" evidence="6">
    <location>
        <begin position="308"/>
        <end position="336"/>
    </location>
</feature>
<evidence type="ECO:0000256" key="6">
    <source>
        <dbReference type="SAM" id="Phobius"/>
    </source>
</evidence>
<keyword evidence="8" id="KW-1185">Reference proteome</keyword>
<feature type="transmembrane region" description="Helical" evidence="6">
    <location>
        <begin position="41"/>
        <end position="64"/>
    </location>
</feature>
<feature type="transmembrane region" description="Helical" evidence="6">
    <location>
        <begin position="85"/>
        <end position="110"/>
    </location>
</feature>
<proteinExistence type="predicted"/>
<reference evidence="7 8" key="1">
    <citation type="journal article" date="2018" name="MBio">
        <title>Insights into the evolution of host association through the isolation and characterization of a novel human periodontal pathobiont, Desulfobulbus oralis.</title>
        <authorList>
            <person name="Cross K.L."/>
            <person name="Chirania P."/>
            <person name="Xiong W."/>
            <person name="Beall C.J."/>
            <person name="Elkins J.G."/>
            <person name="Giannone R.J."/>
            <person name="Griffen A.L."/>
            <person name="Guss A.M."/>
            <person name="Hettich R.L."/>
            <person name="Joshi S.S."/>
            <person name="Mokrzan E.M."/>
            <person name="Martin R.K."/>
            <person name="Zhulin I.B."/>
            <person name="Leys E.J."/>
            <person name="Podar M."/>
        </authorList>
    </citation>
    <scope>NUCLEOTIDE SEQUENCE [LARGE SCALE GENOMIC DNA]</scope>
    <source>
        <strain evidence="7 8">ORNL</strain>
    </source>
</reference>
<dbReference type="InterPro" id="IPR000175">
    <property type="entry name" value="Na/ntran_symport"/>
</dbReference>
<evidence type="ECO:0000256" key="1">
    <source>
        <dbReference type="ARBA" id="ARBA00004141"/>
    </source>
</evidence>
<evidence type="ECO:0000313" key="8">
    <source>
        <dbReference type="Proteomes" id="UP000239867"/>
    </source>
</evidence>
<dbReference type="OrthoDB" id="9762833at2"/>
<dbReference type="Pfam" id="PF00209">
    <property type="entry name" value="SNF"/>
    <property type="match status" value="2"/>
</dbReference>
<dbReference type="SUPFAM" id="SSF161070">
    <property type="entry name" value="SNF-like"/>
    <property type="match status" value="1"/>
</dbReference>
<dbReference type="EMBL" id="CP021255">
    <property type="protein sequence ID" value="AVD70716.1"/>
    <property type="molecule type" value="Genomic_DNA"/>
</dbReference>
<organism evidence="7 8">
    <name type="scientific">Desulfobulbus oralis</name>
    <dbReference type="NCBI Taxonomy" id="1986146"/>
    <lineage>
        <taxon>Bacteria</taxon>
        <taxon>Pseudomonadati</taxon>
        <taxon>Thermodesulfobacteriota</taxon>
        <taxon>Desulfobulbia</taxon>
        <taxon>Desulfobulbales</taxon>
        <taxon>Desulfobulbaceae</taxon>
        <taxon>Desulfobulbus</taxon>
    </lineage>
</organism>
<dbReference type="Proteomes" id="UP000239867">
    <property type="component" value="Chromosome"/>
</dbReference>
<feature type="transmembrane region" description="Helical" evidence="6">
    <location>
        <begin position="270"/>
        <end position="288"/>
    </location>
</feature>
<dbReference type="CDD" id="cd10336">
    <property type="entry name" value="SLC6sbd_Tyt1-Like"/>
    <property type="match status" value="1"/>
</dbReference>
<dbReference type="NCBIfam" id="NF037979">
    <property type="entry name" value="Na_transp"/>
    <property type="match status" value="1"/>
</dbReference>
<feature type="transmembrane region" description="Helical" evidence="6">
    <location>
        <begin position="169"/>
        <end position="189"/>
    </location>
</feature>
<dbReference type="PRINTS" id="PR00176">
    <property type="entry name" value="NANEUSMPORT"/>
</dbReference>
<evidence type="ECO:0000256" key="4">
    <source>
        <dbReference type="ARBA" id="ARBA00022989"/>
    </source>
</evidence>
<dbReference type="PROSITE" id="PS50890">
    <property type="entry name" value="PUA"/>
    <property type="match status" value="1"/>
</dbReference>
<gene>
    <name evidence="7" type="ORF">CAY53_03800</name>
</gene>
<feature type="transmembrane region" description="Helical" evidence="6">
    <location>
        <begin position="396"/>
        <end position="418"/>
    </location>
</feature>
<accession>A0A2L1GM52</accession>
<name>A0A2L1GM52_9BACT</name>
<evidence type="ECO:0000313" key="7">
    <source>
        <dbReference type="EMBL" id="AVD70716.1"/>
    </source>
</evidence>